<organism evidence="2 3">
    <name type="scientific">Hymenobacter arizonensis</name>
    <name type="common">Siccationidurans arizonensis</name>
    <dbReference type="NCBI Taxonomy" id="1227077"/>
    <lineage>
        <taxon>Bacteria</taxon>
        <taxon>Pseudomonadati</taxon>
        <taxon>Bacteroidota</taxon>
        <taxon>Cytophagia</taxon>
        <taxon>Cytophagales</taxon>
        <taxon>Hymenobacteraceae</taxon>
        <taxon>Hymenobacter</taxon>
    </lineage>
</organism>
<dbReference type="OrthoDB" id="870653at2"/>
<feature type="transmembrane region" description="Helical" evidence="1">
    <location>
        <begin position="109"/>
        <end position="129"/>
    </location>
</feature>
<feature type="transmembrane region" description="Helical" evidence="1">
    <location>
        <begin position="345"/>
        <end position="362"/>
    </location>
</feature>
<accession>A0A1I5Z9S0</accession>
<name>A0A1I5Z9S0_HYMAR</name>
<evidence type="ECO:0008006" key="4">
    <source>
        <dbReference type="Google" id="ProtNLM"/>
    </source>
</evidence>
<dbReference type="STRING" id="1227077.SAMN04515668_2851"/>
<dbReference type="RefSeq" id="WP_143080212.1">
    <property type="nucleotide sequence ID" value="NZ_FOXS01000003.1"/>
</dbReference>
<evidence type="ECO:0000313" key="3">
    <source>
        <dbReference type="Proteomes" id="UP000199029"/>
    </source>
</evidence>
<dbReference type="Proteomes" id="UP000199029">
    <property type="component" value="Unassembled WGS sequence"/>
</dbReference>
<feature type="transmembrane region" description="Helical" evidence="1">
    <location>
        <begin position="240"/>
        <end position="260"/>
    </location>
</feature>
<keyword evidence="1" id="KW-1133">Transmembrane helix</keyword>
<feature type="transmembrane region" description="Helical" evidence="1">
    <location>
        <begin position="14"/>
        <end position="34"/>
    </location>
</feature>
<reference evidence="3" key="1">
    <citation type="submission" date="2016-10" db="EMBL/GenBank/DDBJ databases">
        <authorList>
            <person name="Varghese N."/>
            <person name="Submissions S."/>
        </authorList>
    </citation>
    <scope>NUCLEOTIDE SEQUENCE [LARGE SCALE GENOMIC DNA]</scope>
    <source>
        <strain evidence="3">OR362-8,ATCC BAA-1266,JCM 13504</strain>
    </source>
</reference>
<feature type="transmembrane region" description="Helical" evidence="1">
    <location>
        <begin position="314"/>
        <end position="333"/>
    </location>
</feature>
<feature type="transmembrane region" description="Helical" evidence="1">
    <location>
        <begin position="135"/>
        <end position="154"/>
    </location>
</feature>
<evidence type="ECO:0000256" key="1">
    <source>
        <dbReference type="SAM" id="Phobius"/>
    </source>
</evidence>
<keyword evidence="1" id="KW-0472">Membrane</keyword>
<feature type="transmembrane region" description="Helical" evidence="1">
    <location>
        <begin position="272"/>
        <end position="294"/>
    </location>
</feature>
<evidence type="ECO:0000313" key="2">
    <source>
        <dbReference type="EMBL" id="SFQ53115.1"/>
    </source>
</evidence>
<dbReference type="AlphaFoldDB" id="A0A1I5Z9S0"/>
<proteinExistence type="predicted"/>
<feature type="transmembrane region" description="Helical" evidence="1">
    <location>
        <begin position="74"/>
        <end position="102"/>
    </location>
</feature>
<keyword evidence="3" id="KW-1185">Reference proteome</keyword>
<dbReference type="EMBL" id="FOXS01000003">
    <property type="protein sequence ID" value="SFQ53115.1"/>
    <property type="molecule type" value="Genomic_DNA"/>
</dbReference>
<gene>
    <name evidence="2" type="ORF">SAMN04515668_2851</name>
</gene>
<keyword evidence="1" id="KW-0812">Transmembrane</keyword>
<feature type="transmembrane region" description="Helical" evidence="1">
    <location>
        <begin position="206"/>
        <end position="225"/>
    </location>
</feature>
<protein>
    <recommendedName>
        <fullName evidence="4">Dolichyl-phosphate-mannose-protein mannosyltransferase</fullName>
    </recommendedName>
</protein>
<feature type="transmembrane region" description="Helical" evidence="1">
    <location>
        <begin position="374"/>
        <end position="391"/>
    </location>
</feature>
<sequence>MAGRSLESPGWLRWFGWSVGLAVLVQLGLFVLATAPGLAGTADSRYYVHAAGTLRAAGVLLHPDGSAYRYWPPLYSVLVALGGSLGVVRVLHGLALVAGLLAWSRLGRWLLPGALALAFPWVLALSTPWLVVSKFVWGEAVFVALVAGYALALFRWLHTQHARWWGLATALGFVLPLHRTPGFFLLAGVGVGLVLQARALLPKQRLLAVAHLALSAVGGLAWHYYSLLLAAPSVYRYNKGWAQFFSSCADYGFVLSRWLLPVRASWRPEMPLLWALALVGVLVLLLPRGSTTWPQSAFTKQDSAGDWRTRFPRVLWAATGFFILQLIITTTFTRSAAGLYDGERYTSVLFGPVMLLALLGIGRWAAHSGSRDRFSWLVVGLVGMWLAYGAGRTISNAMALRKLPPFEWTAAR</sequence>